<gene>
    <name evidence="1" type="ORF">BSTOLATCC_MIC9829</name>
</gene>
<reference evidence="1" key="1">
    <citation type="submission" date="2021-09" db="EMBL/GenBank/DDBJ databases">
        <authorList>
            <consortium name="AG Swart"/>
            <person name="Singh M."/>
            <person name="Singh A."/>
            <person name="Seah K."/>
            <person name="Emmerich C."/>
        </authorList>
    </citation>
    <scope>NUCLEOTIDE SEQUENCE</scope>
    <source>
        <strain evidence="1">ATCC30299</strain>
    </source>
</reference>
<keyword evidence="2" id="KW-1185">Reference proteome</keyword>
<dbReference type="Proteomes" id="UP001162131">
    <property type="component" value="Unassembled WGS sequence"/>
</dbReference>
<dbReference type="SUPFAM" id="SSF48403">
    <property type="entry name" value="Ankyrin repeat"/>
    <property type="match status" value="1"/>
</dbReference>
<dbReference type="EMBL" id="CAJZBQ010000011">
    <property type="protein sequence ID" value="CAG9314029.1"/>
    <property type="molecule type" value="Genomic_DNA"/>
</dbReference>
<protein>
    <submittedName>
        <fullName evidence="1">Uncharacterized protein</fullName>
    </submittedName>
</protein>
<proteinExistence type="predicted"/>
<accession>A0AAU9IF43</accession>
<name>A0AAU9IF43_9CILI</name>
<dbReference type="AlphaFoldDB" id="A0AAU9IF43"/>
<organism evidence="1 2">
    <name type="scientific">Blepharisma stoltei</name>
    <dbReference type="NCBI Taxonomy" id="1481888"/>
    <lineage>
        <taxon>Eukaryota</taxon>
        <taxon>Sar</taxon>
        <taxon>Alveolata</taxon>
        <taxon>Ciliophora</taxon>
        <taxon>Postciliodesmatophora</taxon>
        <taxon>Heterotrichea</taxon>
        <taxon>Heterotrichida</taxon>
        <taxon>Blepharismidae</taxon>
        <taxon>Blepharisma</taxon>
    </lineage>
</organism>
<sequence>MSSQDDIYEKDNNLVEIICELIETENLSGLFGTLKELEELSHEQFVFLTLTAFKRLLWNQRIDEALHIFDLFPFLCFCDTYIEQMIVDYLFEVASRGEIKLLKQIIDSFGTPVNVLNSSKCNLFEQASYAGQYEMMRVLKEEFGLTSDESCLLERAAKLDRADILEYLWREVGINPGRGEMLIKAAVKGESIESLSFIRFGMGITDYREQATLELALRNAAIQGSIEVLEFLITYFRMLFNPKKILPWGETEPAPKSCLVNTFVRAAHNGNAEFCRYCFYIVKLDFATNDPNSEWASYLRLLQIAVKKGDLILLRCLIEELGIDMKLLPDFQQDSLIFTILKRPGDKKTKKILLDYAFDFESKENIKCFKCMLDPDELKLLAKVKHMKNSGYWYKKLKNDM</sequence>
<comment type="caution">
    <text evidence="1">The sequence shown here is derived from an EMBL/GenBank/DDBJ whole genome shotgun (WGS) entry which is preliminary data.</text>
</comment>
<dbReference type="InterPro" id="IPR036770">
    <property type="entry name" value="Ankyrin_rpt-contain_sf"/>
</dbReference>
<dbReference type="Gene3D" id="1.25.40.20">
    <property type="entry name" value="Ankyrin repeat-containing domain"/>
    <property type="match status" value="1"/>
</dbReference>
<evidence type="ECO:0000313" key="2">
    <source>
        <dbReference type="Proteomes" id="UP001162131"/>
    </source>
</evidence>
<evidence type="ECO:0000313" key="1">
    <source>
        <dbReference type="EMBL" id="CAG9314029.1"/>
    </source>
</evidence>